<dbReference type="InterPro" id="IPR027268">
    <property type="entry name" value="Peptidase_M4/M1_CTD_sf"/>
</dbReference>
<dbReference type="SUPFAM" id="SSF55486">
    <property type="entry name" value="Metalloproteases ('zincins'), catalytic domain"/>
    <property type="match status" value="1"/>
</dbReference>
<evidence type="ECO:0000256" key="2">
    <source>
        <dbReference type="ARBA" id="ARBA00022670"/>
    </source>
</evidence>
<evidence type="ECO:0000313" key="11">
    <source>
        <dbReference type="EMBL" id="GAA4394384.1"/>
    </source>
</evidence>
<comment type="similarity">
    <text evidence="1 7">Belongs to the peptidase M4 family.</text>
</comment>
<keyword evidence="7" id="KW-0964">Secreted</keyword>
<dbReference type="PRINTS" id="PR00730">
    <property type="entry name" value="THERMOLYSIN"/>
</dbReference>
<dbReference type="Pfam" id="PF02868">
    <property type="entry name" value="Peptidase_M4_C"/>
    <property type="match status" value="1"/>
</dbReference>
<dbReference type="InterPro" id="IPR049457">
    <property type="entry name" value="Emfourin"/>
</dbReference>
<dbReference type="Proteomes" id="UP001500390">
    <property type="component" value="Unassembled WGS sequence"/>
</dbReference>
<dbReference type="Pfam" id="PF01447">
    <property type="entry name" value="Peptidase_M4"/>
    <property type="match status" value="1"/>
</dbReference>
<evidence type="ECO:0000256" key="7">
    <source>
        <dbReference type="RuleBase" id="RU366073"/>
    </source>
</evidence>
<dbReference type="PANTHER" id="PTHR43579">
    <property type="match status" value="1"/>
</dbReference>
<dbReference type="RefSeq" id="WP_159902274.1">
    <property type="nucleotide sequence ID" value="NZ_BAABFX010000025.1"/>
</dbReference>
<dbReference type="Gene3D" id="3.10.170.10">
    <property type="match status" value="1"/>
</dbReference>
<keyword evidence="6 7" id="KW-0482">Metalloprotease</keyword>
<sequence length="525" mass="55290">MPSAQHPSPSHPPLSVPPQASPPTDRPFSAPAQASAPPQPPHPPVCTIVPPYLLEALASSDDPHVAAHAQATLDVDAELREARGIELRPSSAAPRRKKRPPRPARGTADAPQRAIHDAERGTTLPGTLVRSEGDADTGDREVREAYDGLGATWDLWQDTYGRNSLDGRGLPLIATVHFSRDYDNAFWDGTQMVFGDGDGVVFLPFTRSLDVIGHELAHGVTQFTSGLNYQDQSGALNESVSDVFGVLVKQRLLGQSTDQADWLIGADLLGPDVKGVAIRSMAAPGTAYDDPRLGRDPQPGHMRDYVDTQDDNGGVHINSGIPNKAFHVVATTLGGNAWEAAGQVWFDTITGDISADCDFETFAALTVKAATARHGAGSEVVAAVRAGWVAVGLADAVAQPDADPSPSGGGQGSPATPSSPAEPAPKKPTSGTQVNVRRTGGFAGRTVERTVTLGELPQADAKAWRSLLADDHLPALAGRASGGSRMPDSFCYGVRCDAPPIDVELPEPHLTDEVRTLLERTLAAD</sequence>
<accession>A0ABP8JPZ5</accession>
<evidence type="ECO:0000256" key="4">
    <source>
        <dbReference type="ARBA" id="ARBA00022801"/>
    </source>
</evidence>
<dbReference type="InterPro" id="IPR001570">
    <property type="entry name" value="Peptidase_M4_C_domain"/>
</dbReference>
<comment type="caution">
    <text evidence="11">The sequence shown here is derived from an EMBL/GenBank/DDBJ whole genome shotgun (WGS) entry which is preliminary data.</text>
</comment>
<feature type="domain" description="Peptidase M4" evidence="9">
    <location>
        <begin position="116"/>
        <end position="222"/>
    </location>
</feature>
<protein>
    <recommendedName>
        <fullName evidence="7">Neutral metalloproteinase</fullName>
        <ecNumber evidence="7">3.4.24.-</ecNumber>
    </recommendedName>
</protein>
<evidence type="ECO:0000259" key="10">
    <source>
        <dbReference type="Pfam" id="PF02868"/>
    </source>
</evidence>
<organism evidence="11 12">
    <name type="scientific">Ornithinibacter aureus</name>
    <dbReference type="NCBI Taxonomy" id="622664"/>
    <lineage>
        <taxon>Bacteria</taxon>
        <taxon>Bacillati</taxon>
        <taxon>Actinomycetota</taxon>
        <taxon>Actinomycetes</taxon>
        <taxon>Micrococcales</taxon>
        <taxon>Intrasporangiaceae</taxon>
        <taxon>Ornithinibacter</taxon>
    </lineage>
</organism>
<feature type="region of interest" description="Disordered" evidence="8">
    <location>
        <begin position="84"/>
        <end position="140"/>
    </location>
</feature>
<proteinExistence type="inferred from homology"/>
<feature type="domain" description="Peptidase M4 C-terminal" evidence="10">
    <location>
        <begin position="225"/>
        <end position="392"/>
    </location>
</feature>
<comment type="cofactor">
    <cofactor evidence="7">
        <name>Zn(2+)</name>
        <dbReference type="ChEBI" id="CHEBI:29105"/>
    </cofactor>
</comment>
<keyword evidence="4 7" id="KW-0378">Hydrolase</keyword>
<comment type="subcellular location">
    <subcellularLocation>
        <location evidence="7">Secreted</location>
    </subcellularLocation>
</comment>
<keyword evidence="2 7" id="KW-0645">Protease</keyword>
<feature type="region of interest" description="Disordered" evidence="8">
    <location>
        <begin position="1"/>
        <end position="48"/>
    </location>
</feature>
<reference evidence="12" key="1">
    <citation type="journal article" date="2019" name="Int. J. Syst. Evol. Microbiol.">
        <title>The Global Catalogue of Microorganisms (GCM) 10K type strain sequencing project: providing services to taxonomists for standard genome sequencing and annotation.</title>
        <authorList>
            <consortium name="The Broad Institute Genomics Platform"/>
            <consortium name="The Broad Institute Genome Sequencing Center for Infectious Disease"/>
            <person name="Wu L."/>
            <person name="Ma J."/>
        </authorList>
    </citation>
    <scope>NUCLEOTIDE SEQUENCE [LARGE SCALE GENOMIC DNA]</scope>
    <source>
        <strain evidence="12">JCM 17738</strain>
    </source>
</reference>
<name>A0ABP8JPZ5_9MICO</name>
<evidence type="ECO:0000256" key="6">
    <source>
        <dbReference type="ARBA" id="ARBA00023049"/>
    </source>
</evidence>
<feature type="compositionally biased region" description="Pro residues" evidence="8">
    <location>
        <begin position="9"/>
        <end position="25"/>
    </location>
</feature>
<feature type="region of interest" description="Disordered" evidence="8">
    <location>
        <begin position="399"/>
        <end position="442"/>
    </location>
</feature>
<evidence type="ECO:0000313" key="12">
    <source>
        <dbReference type="Proteomes" id="UP001500390"/>
    </source>
</evidence>
<dbReference type="EMBL" id="BAABFX010000025">
    <property type="protein sequence ID" value="GAA4394384.1"/>
    <property type="molecule type" value="Genomic_DNA"/>
</dbReference>
<evidence type="ECO:0000259" key="9">
    <source>
        <dbReference type="Pfam" id="PF01447"/>
    </source>
</evidence>
<dbReference type="InterPro" id="IPR023612">
    <property type="entry name" value="Peptidase_M4"/>
</dbReference>
<dbReference type="InterPro" id="IPR052759">
    <property type="entry name" value="Metalloprotease_M4"/>
</dbReference>
<dbReference type="InterPro" id="IPR013856">
    <property type="entry name" value="Peptidase_M4_domain"/>
</dbReference>
<evidence type="ECO:0000256" key="5">
    <source>
        <dbReference type="ARBA" id="ARBA00022833"/>
    </source>
</evidence>
<evidence type="ECO:0000256" key="1">
    <source>
        <dbReference type="ARBA" id="ARBA00009388"/>
    </source>
</evidence>
<dbReference type="PANTHER" id="PTHR43579:SF1">
    <property type="entry name" value="NEUTRAL METALLOPROTEINASE"/>
    <property type="match status" value="1"/>
</dbReference>
<dbReference type="Pfam" id="PF20242">
    <property type="entry name" value="Emfourin"/>
    <property type="match status" value="1"/>
</dbReference>
<feature type="compositionally biased region" description="Basic and acidic residues" evidence="8">
    <location>
        <begin position="131"/>
        <end position="140"/>
    </location>
</feature>
<keyword evidence="5 7" id="KW-0862">Zinc</keyword>
<evidence type="ECO:0000256" key="8">
    <source>
        <dbReference type="SAM" id="MobiDB-lite"/>
    </source>
</evidence>
<gene>
    <name evidence="11" type="ORF">GCM10023153_15390</name>
</gene>
<evidence type="ECO:0000256" key="3">
    <source>
        <dbReference type="ARBA" id="ARBA00022723"/>
    </source>
</evidence>
<keyword evidence="12" id="KW-1185">Reference proteome</keyword>
<dbReference type="Gene3D" id="1.10.390.10">
    <property type="entry name" value="Neutral Protease Domain 2"/>
    <property type="match status" value="1"/>
</dbReference>
<dbReference type="EC" id="3.4.24.-" evidence="7"/>
<comment type="function">
    <text evidence="7">Extracellular zinc metalloprotease.</text>
</comment>
<feature type="compositionally biased region" description="Low complexity" evidence="8">
    <location>
        <begin position="27"/>
        <end position="36"/>
    </location>
</feature>
<keyword evidence="3" id="KW-0479">Metal-binding</keyword>
<dbReference type="CDD" id="cd09597">
    <property type="entry name" value="M4_TLP"/>
    <property type="match status" value="1"/>
</dbReference>